<evidence type="ECO:0000313" key="3">
    <source>
        <dbReference type="Proteomes" id="UP001328107"/>
    </source>
</evidence>
<keyword evidence="3" id="KW-1185">Reference proteome</keyword>
<feature type="non-terminal residue" evidence="2">
    <location>
        <position position="131"/>
    </location>
</feature>
<reference evidence="3" key="1">
    <citation type="submission" date="2022-10" db="EMBL/GenBank/DDBJ databases">
        <title>Genome assembly of Pristionchus species.</title>
        <authorList>
            <person name="Yoshida K."/>
            <person name="Sommer R.J."/>
        </authorList>
    </citation>
    <scope>NUCLEOTIDE SEQUENCE [LARGE SCALE GENOMIC DNA]</scope>
    <source>
        <strain evidence="3">RS5460</strain>
    </source>
</reference>
<dbReference type="AlphaFoldDB" id="A0AAN4ZTS9"/>
<feature type="non-terminal residue" evidence="2">
    <location>
        <position position="1"/>
    </location>
</feature>
<proteinExistence type="predicted"/>
<gene>
    <name evidence="2" type="ORF">PMAYCL1PPCAC_14532</name>
</gene>
<dbReference type="EMBL" id="BTRK01000003">
    <property type="protein sequence ID" value="GMR44337.1"/>
    <property type="molecule type" value="Genomic_DNA"/>
</dbReference>
<name>A0AAN4ZTS9_9BILA</name>
<sequence length="131" mass="15316">CSFRNSPFRPSIMDESTPKNHRRKPAPSADVLELRQLVICIQQQSLTLKQQLNHFAQMRPNSDLREEKYQRACQAAREAEMCEERAEKQLDSKQGNRDDLKEKELEEKVTDLANQLHKQKLHTNKKVADTM</sequence>
<organism evidence="2 3">
    <name type="scientific">Pristionchus mayeri</name>
    <dbReference type="NCBI Taxonomy" id="1317129"/>
    <lineage>
        <taxon>Eukaryota</taxon>
        <taxon>Metazoa</taxon>
        <taxon>Ecdysozoa</taxon>
        <taxon>Nematoda</taxon>
        <taxon>Chromadorea</taxon>
        <taxon>Rhabditida</taxon>
        <taxon>Rhabditina</taxon>
        <taxon>Diplogasteromorpha</taxon>
        <taxon>Diplogasteroidea</taxon>
        <taxon>Neodiplogasteridae</taxon>
        <taxon>Pristionchus</taxon>
    </lineage>
</organism>
<dbReference type="Proteomes" id="UP001328107">
    <property type="component" value="Unassembled WGS sequence"/>
</dbReference>
<evidence type="ECO:0000256" key="1">
    <source>
        <dbReference type="SAM" id="MobiDB-lite"/>
    </source>
</evidence>
<feature type="region of interest" description="Disordered" evidence="1">
    <location>
        <begin position="1"/>
        <end position="28"/>
    </location>
</feature>
<comment type="caution">
    <text evidence="2">The sequence shown here is derived from an EMBL/GenBank/DDBJ whole genome shotgun (WGS) entry which is preliminary data.</text>
</comment>
<evidence type="ECO:0000313" key="2">
    <source>
        <dbReference type="EMBL" id="GMR44337.1"/>
    </source>
</evidence>
<feature type="region of interest" description="Disordered" evidence="1">
    <location>
        <begin position="84"/>
        <end position="105"/>
    </location>
</feature>
<protein>
    <submittedName>
        <fullName evidence="2">Uncharacterized protein</fullName>
    </submittedName>
</protein>
<accession>A0AAN4ZTS9</accession>